<reference evidence="3 4" key="1">
    <citation type="submission" date="2023-10" db="EMBL/GenBank/DDBJ databases">
        <title>Draft genome sequence of Xylaria bambusicola isolate GMP-LS, the root and basal stem rot pathogen of sugarcane in Indonesia.</title>
        <authorList>
            <person name="Selvaraj P."/>
            <person name="Muralishankar V."/>
            <person name="Muruganantham S."/>
            <person name="Sp S."/>
            <person name="Haryani S."/>
            <person name="Lau K.J.X."/>
            <person name="Naqvi N.I."/>
        </authorList>
    </citation>
    <scope>NUCLEOTIDE SEQUENCE [LARGE SCALE GENOMIC DNA]</scope>
    <source>
        <strain evidence="3">GMP-LS</strain>
    </source>
</reference>
<evidence type="ECO:0000313" key="4">
    <source>
        <dbReference type="Proteomes" id="UP001305414"/>
    </source>
</evidence>
<organism evidence="3 4">
    <name type="scientific">Xylaria bambusicola</name>
    <dbReference type="NCBI Taxonomy" id="326684"/>
    <lineage>
        <taxon>Eukaryota</taxon>
        <taxon>Fungi</taxon>
        <taxon>Dikarya</taxon>
        <taxon>Ascomycota</taxon>
        <taxon>Pezizomycotina</taxon>
        <taxon>Sordariomycetes</taxon>
        <taxon>Xylariomycetidae</taxon>
        <taxon>Xylariales</taxon>
        <taxon>Xylariaceae</taxon>
        <taxon>Xylaria</taxon>
    </lineage>
</organism>
<evidence type="ECO:0000256" key="2">
    <source>
        <dbReference type="SAM" id="Phobius"/>
    </source>
</evidence>
<sequence>MYIHFVTMFDHSAALVAFAVALSLYVHWTDQLSVYAFGAFFALLAGRFTNVYPLVIALVLFITSLICLLALIVSSQLFVISVFLPSLLAAYTGQPWYCFWLGQLVCHIWMNGQWGIFYLLSQYFAIVSLKATCSSPRPQAQAWTSISRSLNVNLDSMASCIHAYQTHLHPAILLLSECFCQAVDKVVYITAQLVKTVVWAFTQSYHWCPDWKIEEIARARAEREAKRRRERPSREALRRQYENTFDKYHSAKPQMQQEESQRKSRAFGEGFKEDAKRSRLDLLGPLNPFLKGVIAEPPKTPPFSPGFLKFLADSSESIARDAAKRKLLELEAIAKAEAEREFWDTQLAGLIADPTPISENLPAPAANSSLPPSPAPIKSSLVAFTQPPRQSPYWSPALSPSSSPVAPNHSNSDKVKKNKSALLRSPSYNAVKPAPMARAKGKMGKTVRFADMLETEMNDPKNSRISQPTVRRATQHEDMADQKNQSVELDESMDVSGESLGDPREELGNLFKALRIRSELNDEPMNVNIRPPALSWIIGDTPFIPQYFRAVQTPVFSSIRRARPIDTVSAPAAARHSNIFTAASSADHHMASAPPVSAPRSVPVNMVMDDLAVPTAAPPITFANPPAPAAPACTFSALPFSALLRAPPAVQTTTTTNVTFSVPSPPCEKPQAVLQSSAFNFSALPLPVPGEPPVLPQSSVFNFAAPPIPPAEKPPFIPQISVFNFTAPPLPPVEKSLVAPQSSVFKFSLPSSFSPPVQQSPFKFEAQTASTSSVFNFSASGLPSSQQCPAKFTPPIAPPSAIFDFNTLSFTVPTSATPTTSALQTAPTANVFTFTGVAAPASPQIDEQELEKQLLAEFEALSPKQPTLSVPVPMGGSSQNEEITLSEPRPDIKVPSTHSLVGPAAEGFLLSPDDQEALFGPIVGLDGQPFGPLLSADEEMLIFGPPASTAQPTSSPSQPSECQPSPEQGRSAPPSIDPNQNILSAAKVLHLSGPPPTSEAKPSPPMSELTDIDDDELNGLIAEDRPSYPPPPAPEVRPKNWSEWTQEEKEELDKQLMGIGHVPGPEPTYADDPIDIAKSKHARDRNPRAIKRRQRRRW</sequence>
<feature type="transmembrane region" description="Helical" evidence="2">
    <location>
        <begin position="6"/>
        <end position="25"/>
    </location>
</feature>
<gene>
    <name evidence="3" type="ORF">RRF57_007369</name>
</gene>
<dbReference type="Proteomes" id="UP001305414">
    <property type="component" value="Unassembled WGS sequence"/>
</dbReference>
<feature type="region of interest" description="Disordered" evidence="1">
    <location>
        <begin position="944"/>
        <end position="1046"/>
    </location>
</feature>
<feature type="region of interest" description="Disordered" evidence="1">
    <location>
        <begin position="458"/>
        <end position="503"/>
    </location>
</feature>
<comment type="caution">
    <text evidence="3">The sequence shown here is derived from an EMBL/GenBank/DDBJ whole genome shotgun (WGS) entry which is preliminary data.</text>
</comment>
<accession>A0AAN7YZR3</accession>
<feature type="compositionally biased region" description="Low complexity" evidence="1">
    <location>
        <begin position="391"/>
        <end position="407"/>
    </location>
</feature>
<proteinExistence type="predicted"/>
<feature type="compositionally biased region" description="Basic residues" evidence="1">
    <location>
        <begin position="1079"/>
        <end position="1098"/>
    </location>
</feature>
<dbReference type="EMBL" id="JAWHQM010000020">
    <property type="protein sequence ID" value="KAK5631655.1"/>
    <property type="molecule type" value="Genomic_DNA"/>
</dbReference>
<keyword evidence="2" id="KW-1133">Transmembrane helix</keyword>
<evidence type="ECO:0000256" key="1">
    <source>
        <dbReference type="SAM" id="MobiDB-lite"/>
    </source>
</evidence>
<protein>
    <submittedName>
        <fullName evidence="3">Uncharacterized protein</fullName>
    </submittedName>
</protein>
<keyword evidence="4" id="KW-1185">Reference proteome</keyword>
<feature type="region of interest" description="Disordered" evidence="1">
    <location>
        <begin position="388"/>
        <end position="425"/>
    </location>
</feature>
<feature type="region of interest" description="Disordered" evidence="1">
    <location>
        <begin position="248"/>
        <end position="268"/>
    </location>
</feature>
<feature type="compositionally biased region" description="Low complexity" evidence="1">
    <location>
        <begin position="945"/>
        <end position="968"/>
    </location>
</feature>
<feature type="region of interest" description="Disordered" evidence="1">
    <location>
        <begin position="1058"/>
        <end position="1098"/>
    </location>
</feature>
<keyword evidence="2" id="KW-0812">Transmembrane</keyword>
<feature type="transmembrane region" description="Helical" evidence="2">
    <location>
        <begin position="55"/>
        <end position="84"/>
    </location>
</feature>
<feature type="compositionally biased region" description="Pro residues" evidence="1">
    <location>
        <begin position="993"/>
        <end position="1005"/>
    </location>
</feature>
<name>A0AAN7YZR3_9PEZI</name>
<keyword evidence="2" id="KW-0472">Membrane</keyword>
<evidence type="ECO:0000313" key="3">
    <source>
        <dbReference type="EMBL" id="KAK5631655.1"/>
    </source>
</evidence>
<dbReference type="AlphaFoldDB" id="A0AAN7YZR3"/>